<feature type="domain" description="PTS EIIA type-1" evidence="7">
    <location>
        <begin position="20"/>
        <end position="128"/>
    </location>
</feature>
<keyword evidence="4" id="KW-0808">Transferase</keyword>
<proteinExistence type="predicted"/>
<evidence type="ECO:0000256" key="2">
    <source>
        <dbReference type="ARBA" id="ARBA00022448"/>
    </source>
</evidence>
<dbReference type="SUPFAM" id="SSF51261">
    <property type="entry name" value="Duplicated hybrid motif"/>
    <property type="match status" value="1"/>
</dbReference>
<name>A0ABP6R9D1_9MICC</name>
<dbReference type="EMBL" id="BAAAYG010000003">
    <property type="protein sequence ID" value="GAA3281183.1"/>
    <property type="molecule type" value="Genomic_DNA"/>
</dbReference>
<dbReference type="PROSITE" id="PS00371">
    <property type="entry name" value="PTS_EIIA_TYPE_1_HIS"/>
    <property type="match status" value="1"/>
</dbReference>
<evidence type="ECO:0000256" key="6">
    <source>
        <dbReference type="ARBA" id="ARBA00022777"/>
    </source>
</evidence>
<dbReference type="Proteomes" id="UP001501736">
    <property type="component" value="Unassembled WGS sequence"/>
</dbReference>
<dbReference type="Gene3D" id="2.70.70.10">
    <property type="entry name" value="Glucose Permease (Domain IIA)"/>
    <property type="match status" value="1"/>
</dbReference>
<evidence type="ECO:0000256" key="4">
    <source>
        <dbReference type="ARBA" id="ARBA00022679"/>
    </source>
</evidence>
<gene>
    <name evidence="8" type="ORF">GCM10020260_06370</name>
</gene>
<dbReference type="InterPro" id="IPR001127">
    <property type="entry name" value="PTS_EIIA_1_perm"/>
</dbReference>
<keyword evidence="2" id="KW-0813">Transport</keyword>
<evidence type="ECO:0000256" key="1">
    <source>
        <dbReference type="ARBA" id="ARBA00004496"/>
    </source>
</evidence>
<keyword evidence="3 8" id="KW-0762">Sugar transport</keyword>
<evidence type="ECO:0000313" key="8">
    <source>
        <dbReference type="EMBL" id="GAA3281183.1"/>
    </source>
</evidence>
<dbReference type="InterPro" id="IPR011055">
    <property type="entry name" value="Dup_hybrid_motif"/>
</dbReference>
<keyword evidence="5" id="KW-0598">Phosphotransferase system</keyword>
<dbReference type="PANTHER" id="PTHR45008">
    <property type="entry name" value="PTS SYSTEM GLUCOSE-SPECIFIC EIIA COMPONENT"/>
    <property type="match status" value="1"/>
</dbReference>
<evidence type="ECO:0000259" key="7">
    <source>
        <dbReference type="PROSITE" id="PS51093"/>
    </source>
</evidence>
<dbReference type="Pfam" id="PF00358">
    <property type="entry name" value="PTS_EIIA_1"/>
    <property type="match status" value="1"/>
</dbReference>
<accession>A0ABP6R9D1</accession>
<dbReference type="RefSeq" id="WP_344718111.1">
    <property type="nucleotide sequence ID" value="NZ_BAAAYG010000003.1"/>
</dbReference>
<sequence>MTEVLAPCPGTVLPLEQIPDPVFAGAMVGAGVGLDPDAGPTTVRAPIAGRVVKAHPHAFVIAGADGVGVLVHLGINTVALDGAGFTVHAATGDTVQVGDPMVDWDPATLPEEAGGTAISPVVPVVVLDAPAEAISAVAEGRVAGGEPLFRR</sequence>
<reference evidence="9" key="1">
    <citation type="journal article" date="2019" name="Int. J. Syst. Evol. Microbiol.">
        <title>The Global Catalogue of Microorganisms (GCM) 10K type strain sequencing project: providing services to taxonomists for standard genome sequencing and annotation.</title>
        <authorList>
            <consortium name="The Broad Institute Genomics Platform"/>
            <consortium name="The Broad Institute Genome Sequencing Center for Infectious Disease"/>
            <person name="Wu L."/>
            <person name="Ma J."/>
        </authorList>
    </citation>
    <scope>NUCLEOTIDE SEQUENCE [LARGE SCALE GENOMIC DNA]</scope>
    <source>
        <strain evidence="9">JCM 11483</strain>
    </source>
</reference>
<evidence type="ECO:0000256" key="5">
    <source>
        <dbReference type="ARBA" id="ARBA00022683"/>
    </source>
</evidence>
<keyword evidence="6" id="KW-0418">Kinase</keyword>
<dbReference type="PANTHER" id="PTHR45008:SF1">
    <property type="entry name" value="PTS SYSTEM GLUCOSE-SPECIFIC EIIA COMPONENT"/>
    <property type="match status" value="1"/>
</dbReference>
<evidence type="ECO:0000313" key="9">
    <source>
        <dbReference type="Proteomes" id="UP001501736"/>
    </source>
</evidence>
<dbReference type="PROSITE" id="PS51093">
    <property type="entry name" value="PTS_EIIA_TYPE_1"/>
    <property type="match status" value="1"/>
</dbReference>
<comment type="caution">
    <text evidence="8">The sequence shown here is derived from an EMBL/GenBank/DDBJ whole genome shotgun (WGS) entry which is preliminary data.</text>
</comment>
<evidence type="ECO:0000256" key="3">
    <source>
        <dbReference type="ARBA" id="ARBA00022597"/>
    </source>
</evidence>
<protein>
    <submittedName>
        <fullName evidence="8">PTS glucose transporter subunit IIA</fullName>
    </submittedName>
</protein>
<comment type="subcellular location">
    <subcellularLocation>
        <location evidence="1">Cytoplasm</location>
    </subcellularLocation>
</comment>
<dbReference type="InterPro" id="IPR050890">
    <property type="entry name" value="PTS_EIIA_component"/>
</dbReference>
<keyword evidence="9" id="KW-1185">Reference proteome</keyword>
<organism evidence="8 9">
    <name type="scientific">Nesterenkonia halobia</name>
    <dbReference type="NCBI Taxonomy" id="37922"/>
    <lineage>
        <taxon>Bacteria</taxon>
        <taxon>Bacillati</taxon>
        <taxon>Actinomycetota</taxon>
        <taxon>Actinomycetes</taxon>
        <taxon>Micrococcales</taxon>
        <taxon>Micrococcaceae</taxon>
        <taxon>Nesterenkonia</taxon>
    </lineage>
</organism>